<comment type="caution">
    <text evidence="1">The sequence shown here is derived from an EMBL/GenBank/DDBJ whole genome shotgun (WGS) entry which is preliminary data.</text>
</comment>
<evidence type="ECO:0000313" key="1">
    <source>
        <dbReference type="EMBL" id="EKC69960.1"/>
    </source>
</evidence>
<dbReference type="AlphaFoldDB" id="K1TUR8"/>
<name>K1TUR8_9ZZZZ</name>
<proteinExistence type="predicted"/>
<reference evidence="1" key="1">
    <citation type="journal article" date="2013" name="Environ. Microbiol.">
        <title>Microbiota from the distal guts of lean and obese adolescents exhibit partial functional redundancy besides clear differences in community structure.</title>
        <authorList>
            <person name="Ferrer M."/>
            <person name="Ruiz A."/>
            <person name="Lanza F."/>
            <person name="Haange S.B."/>
            <person name="Oberbach A."/>
            <person name="Till H."/>
            <person name="Bargiela R."/>
            <person name="Campoy C."/>
            <person name="Segura M.T."/>
            <person name="Richter M."/>
            <person name="von Bergen M."/>
            <person name="Seifert J."/>
            <person name="Suarez A."/>
        </authorList>
    </citation>
    <scope>NUCLEOTIDE SEQUENCE</scope>
</reference>
<accession>K1TUR8</accession>
<dbReference type="EMBL" id="AJWZ01002805">
    <property type="protein sequence ID" value="EKC69960.1"/>
    <property type="molecule type" value="Genomic_DNA"/>
</dbReference>
<organism evidence="1">
    <name type="scientific">human gut metagenome</name>
    <dbReference type="NCBI Taxonomy" id="408170"/>
    <lineage>
        <taxon>unclassified sequences</taxon>
        <taxon>metagenomes</taxon>
        <taxon>organismal metagenomes</taxon>
    </lineage>
</organism>
<sequence length="106" mass="12116">MQKRSEQEKEKVYQMIDDAAREIVSDPEKFKSFLDTQSRMDRYSAANALLIYSQYPQATQLKDFDDWGKDNVKITKGAKSISILEPVEYTRADGSPGISYNVQKGI</sequence>
<protein>
    <submittedName>
        <fullName evidence="1">LtrC-like protein</fullName>
    </submittedName>
</protein>
<gene>
    <name evidence="1" type="ORF">OBE_04130</name>
</gene>